<dbReference type="InterPro" id="IPR011993">
    <property type="entry name" value="PH-like_dom_sf"/>
</dbReference>
<evidence type="ECO:0000256" key="5">
    <source>
        <dbReference type="SAM" id="MobiDB-lite"/>
    </source>
</evidence>
<feature type="region of interest" description="Disordered" evidence="5">
    <location>
        <begin position="318"/>
        <end position="345"/>
    </location>
</feature>
<dbReference type="GO" id="GO:0005886">
    <property type="term" value="C:plasma membrane"/>
    <property type="evidence" value="ECO:0007669"/>
    <property type="project" value="TreeGrafter"/>
</dbReference>
<evidence type="ECO:0000256" key="4">
    <source>
        <dbReference type="ARBA" id="ARBA00032027"/>
    </source>
</evidence>
<dbReference type="AlphaFoldDB" id="A0AAV2HSK5"/>
<dbReference type="PANTHER" id="PTHR19305">
    <property type="entry name" value="SYNAPTOSOMAL ASSOCIATED PROTEIN"/>
    <property type="match status" value="1"/>
</dbReference>
<evidence type="ECO:0000256" key="3">
    <source>
        <dbReference type="ARBA" id="ARBA00024443"/>
    </source>
</evidence>
<dbReference type="PANTHER" id="PTHR19305:SF1">
    <property type="entry name" value="SYNAPTOSOMAL-ASSOCIATED PROTEIN 47"/>
    <property type="match status" value="1"/>
</dbReference>
<gene>
    <name evidence="7" type="ORF">GSLYS_00009804001</name>
</gene>
<evidence type="ECO:0000313" key="7">
    <source>
        <dbReference type="EMBL" id="CAL1535844.1"/>
    </source>
</evidence>
<sequence>MTTFEENYIRSWNATWYVSTLHKWVSGLLSVSPRSLLFKSNNLEHKDSGGNPLVLFIDFSEITSINKALSSYLFQAIKIILASGETHWFSSMLERNATFLMVRHCYQASLFNKVSSPSSNFGTSRSLSSQPRTEFGTELLRTVYDSQTTLQNAAGSLVQQGNQLKNSALTVEEIHEDLSVAERITSGINSWFGRWKLPPITKTEELILVKENDIPHVWDVDALCTKIIGYKHGIQTEMVFRIGVDGISIVDMKQKIIQHFKWPEVSQIRVVSPWEILITRFFIGQPDLSYSIVSMAMPKMLKLLARFAKSKMEYMNPPNVSHSQQYEPVWDKPSSKSDSKSVTLSGKDPLVNNATEILLEAHQSTEQAKVSDAEIAELTNTLADLKSLAIDIQKEQDDQIQTIDRVTDSVTKADDRVRALNKTINILNK</sequence>
<dbReference type="GO" id="GO:0005484">
    <property type="term" value="F:SNAP receptor activity"/>
    <property type="evidence" value="ECO:0007669"/>
    <property type="project" value="TreeGrafter"/>
</dbReference>
<protein>
    <recommendedName>
        <fullName evidence="3">Synaptosomal-associated protein 47</fullName>
    </recommendedName>
    <alternativeName>
        <fullName evidence="4">Synaptosomal-associated 47 kDa protein</fullName>
    </alternativeName>
</protein>
<dbReference type="GO" id="GO:0019905">
    <property type="term" value="F:syntaxin binding"/>
    <property type="evidence" value="ECO:0007669"/>
    <property type="project" value="TreeGrafter"/>
</dbReference>
<accession>A0AAV2HSK5</accession>
<proteinExistence type="inferred from homology"/>
<dbReference type="GO" id="GO:0031629">
    <property type="term" value="P:synaptic vesicle fusion to presynaptic active zone membrane"/>
    <property type="evidence" value="ECO:0007669"/>
    <property type="project" value="TreeGrafter"/>
</dbReference>
<dbReference type="Gene3D" id="2.30.29.30">
    <property type="entry name" value="Pleckstrin-homology domain (PH domain)/Phosphotyrosine-binding domain (PTB)"/>
    <property type="match status" value="1"/>
</dbReference>
<feature type="compositionally biased region" description="Basic and acidic residues" evidence="5">
    <location>
        <begin position="329"/>
        <end position="339"/>
    </location>
</feature>
<organism evidence="7 8">
    <name type="scientific">Lymnaea stagnalis</name>
    <name type="common">Great pond snail</name>
    <name type="synonym">Helix stagnalis</name>
    <dbReference type="NCBI Taxonomy" id="6523"/>
    <lineage>
        <taxon>Eukaryota</taxon>
        <taxon>Metazoa</taxon>
        <taxon>Spiralia</taxon>
        <taxon>Lophotrochozoa</taxon>
        <taxon>Mollusca</taxon>
        <taxon>Gastropoda</taxon>
        <taxon>Heterobranchia</taxon>
        <taxon>Euthyneura</taxon>
        <taxon>Panpulmonata</taxon>
        <taxon>Hygrophila</taxon>
        <taxon>Lymnaeoidea</taxon>
        <taxon>Lymnaeidae</taxon>
        <taxon>Lymnaea</taxon>
    </lineage>
</organism>
<dbReference type="InterPro" id="IPR000727">
    <property type="entry name" value="T_SNARE_dom"/>
</dbReference>
<dbReference type="EMBL" id="CAXITT010000212">
    <property type="protein sequence ID" value="CAL1535844.1"/>
    <property type="molecule type" value="Genomic_DNA"/>
</dbReference>
<comment type="similarity">
    <text evidence="2">Belongs to the SVAP1 family.</text>
</comment>
<name>A0AAV2HSK5_LYMST</name>
<evidence type="ECO:0000259" key="6">
    <source>
        <dbReference type="PROSITE" id="PS50192"/>
    </source>
</evidence>
<dbReference type="Gene3D" id="1.20.5.110">
    <property type="match status" value="2"/>
</dbReference>
<dbReference type="PROSITE" id="PS50192">
    <property type="entry name" value="T_SNARE"/>
    <property type="match status" value="1"/>
</dbReference>
<comment type="caution">
    <text evidence="7">The sequence shown here is derived from an EMBL/GenBank/DDBJ whole genome shotgun (WGS) entry which is preliminary data.</text>
</comment>
<dbReference type="GO" id="GO:0031201">
    <property type="term" value="C:SNARE complex"/>
    <property type="evidence" value="ECO:0007669"/>
    <property type="project" value="TreeGrafter"/>
</dbReference>
<dbReference type="GO" id="GO:0098793">
    <property type="term" value="C:presynapse"/>
    <property type="evidence" value="ECO:0007669"/>
    <property type="project" value="GOC"/>
</dbReference>
<feature type="domain" description="T-SNARE coiled-coil homology" evidence="6">
    <location>
        <begin position="365"/>
        <end position="427"/>
    </location>
</feature>
<dbReference type="SUPFAM" id="SSF58038">
    <property type="entry name" value="SNARE fusion complex"/>
    <property type="match status" value="2"/>
</dbReference>
<evidence type="ECO:0000256" key="2">
    <source>
        <dbReference type="ARBA" id="ARBA00024354"/>
    </source>
</evidence>
<reference evidence="7 8" key="1">
    <citation type="submission" date="2024-04" db="EMBL/GenBank/DDBJ databases">
        <authorList>
            <consortium name="Genoscope - CEA"/>
            <person name="William W."/>
        </authorList>
    </citation>
    <scope>NUCLEOTIDE SEQUENCE [LARGE SCALE GENOMIC DNA]</scope>
</reference>
<keyword evidence="1" id="KW-0677">Repeat</keyword>
<dbReference type="GO" id="GO:0016082">
    <property type="term" value="P:synaptic vesicle priming"/>
    <property type="evidence" value="ECO:0007669"/>
    <property type="project" value="TreeGrafter"/>
</dbReference>
<dbReference type="Proteomes" id="UP001497497">
    <property type="component" value="Unassembled WGS sequence"/>
</dbReference>
<evidence type="ECO:0000256" key="1">
    <source>
        <dbReference type="ARBA" id="ARBA00022737"/>
    </source>
</evidence>
<evidence type="ECO:0000313" key="8">
    <source>
        <dbReference type="Proteomes" id="UP001497497"/>
    </source>
</evidence>
<keyword evidence="8" id="KW-1185">Reference proteome</keyword>